<reference evidence="1" key="2">
    <citation type="journal article" date="2022" name="New Phytol.">
        <title>Evolutionary transition to the ectomycorrhizal habit in the genomes of a hyperdiverse lineage of mushroom-forming fungi.</title>
        <authorList>
            <person name="Looney B."/>
            <person name="Miyauchi S."/>
            <person name="Morin E."/>
            <person name="Drula E."/>
            <person name="Courty P.E."/>
            <person name="Kohler A."/>
            <person name="Kuo A."/>
            <person name="LaButti K."/>
            <person name="Pangilinan J."/>
            <person name="Lipzen A."/>
            <person name="Riley R."/>
            <person name="Andreopoulos W."/>
            <person name="He G."/>
            <person name="Johnson J."/>
            <person name="Nolan M."/>
            <person name="Tritt A."/>
            <person name="Barry K.W."/>
            <person name="Grigoriev I.V."/>
            <person name="Nagy L.G."/>
            <person name="Hibbett D."/>
            <person name="Henrissat B."/>
            <person name="Matheny P.B."/>
            <person name="Labbe J."/>
            <person name="Martin F.M."/>
        </authorList>
    </citation>
    <scope>NUCLEOTIDE SEQUENCE</scope>
    <source>
        <strain evidence="1">EC-137</strain>
    </source>
</reference>
<accession>A0ACB8QYS8</accession>
<comment type="caution">
    <text evidence="1">The sequence shown here is derived from an EMBL/GenBank/DDBJ whole genome shotgun (WGS) entry which is preliminary data.</text>
</comment>
<organism evidence="1 2">
    <name type="scientific">Vararia minispora EC-137</name>
    <dbReference type="NCBI Taxonomy" id="1314806"/>
    <lineage>
        <taxon>Eukaryota</taxon>
        <taxon>Fungi</taxon>
        <taxon>Dikarya</taxon>
        <taxon>Basidiomycota</taxon>
        <taxon>Agaricomycotina</taxon>
        <taxon>Agaricomycetes</taxon>
        <taxon>Russulales</taxon>
        <taxon>Lachnocladiaceae</taxon>
        <taxon>Vararia</taxon>
    </lineage>
</organism>
<keyword evidence="2" id="KW-1185">Reference proteome</keyword>
<proteinExistence type="predicted"/>
<sequence length="115" mass="12509">MFSFFPCRRSPATLCARKSSASDSAPTATRYDLRGHPPSLALCPGEQLAWSSFGATPPRTPRSVQSFLHSSDAAAPASAVRQNVQTGELESVGQGHNRASPDRRVRRDALFRPRE</sequence>
<name>A0ACB8QYS8_9AGAM</name>
<evidence type="ECO:0000313" key="2">
    <source>
        <dbReference type="Proteomes" id="UP000814128"/>
    </source>
</evidence>
<protein>
    <submittedName>
        <fullName evidence="1">Uncharacterized protein</fullName>
    </submittedName>
</protein>
<reference evidence="1" key="1">
    <citation type="submission" date="2021-02" db="EMBL/GenBank/DDBJ databases">
        <authorList>
            <consortium name="DOE Joint Genome Institute"/>
            <person name="Ahrendt S."/>
            <person name="Looney B.P."/>
            <person name="Miyauchi S."/>
            <person name="Morin E."/>
            <person name="Drula E."/>
            <person name="Courty P.E."/>
            <person name="Chicoki N."/>
            <person name="Fauchery L."/>
            <person name="Kohler A."/>
            <person name="Kuo A."/>
            <person name="Labutti K."/>
            <person name="Pangilinan J."/>
            <person name="Lipzen A."/>
            <person name="Riley R."/>
            <person name="Andreopoulos W."/>
            <person name="He G."/>
            <person name="Johnson J."/>
            <person name="Barry K.W."/>
            <person name="Grigoriev I.V."/>
            <person name="Nagy L."/>
            <person name="Hibbett D."/>
            <person name="Henrissat B."/>
            <person name="Matheny P.B."/>
            <person name="Labbe J."/>
            <person name="Martin F."/>
        </authorList>
    </citation>
    <scope>NUCLEOTIDE SEQUENCE</scope>
    <source>
        <strain evidence="1">EC-137</strain>
    </source>
</reference>
<dbReference type="EMBL" id="MU273466">
    <property type="protein sequence ID" value="KAI0037059.1"/>
    <property type="molecule type" value="Genomic_DNA"/>
</dbReference>
<dbReference type="Proteomes" id="UP000814128">
    <property type="component" value="Unassembled WGS sequence"/>
</dbReference>
<gene>
    <name evidence="1" type="ORF">K488DRAFT_67210</name>
</gene>
<evidence type="ECO:0000313" key="1">
    <source>
        <dbReference type="EMBL" id="KAI0037059.1"/>
    </source>
</evidence>